<dbReference type="SUPFAM" id="SSF52096">
    <property type="entry name" value="ClpP/crotonase"/>
    <property type="match status" value="1"/>
</dbReference>
<comment type="catalytic activity">
    <reaction evidence="1">
        <text>3-hydroxy-2-methylpropanoyl-CoA + H2O = 3-hydroxy-2-methylpropanoate + CoA + H(+)</text>
        <dbReference type="Rhea" id="RHEA:20888"/>
        <dbReference type="ChEBI" id="CHEBI:11805"/>
        <dbReference type="ChEBI" id="CHEBI:15377"/>
        <dbReference type="ChEBI" id="CHEBI:15378"/>
        <dbReference type="ChEBI" id="CHEBI:57287"/>
        <dbReference type="ChEBI" id="CHEBI:57340"/>
        <dbReference type="EC" id="3.1.2.4"/>
    </reaction>
</comment>
<dbReference type="EC" id="3.1.2.4" evidence="2"/>
<evidence type="ECO:0000256" key="1">
    <source>
        <dbReference type="ARBA" id="ARBA00001709"/>
    </source>
</evidence>
<dbReference type="RefSeq" id="WP_311582956.1">
    <property type="nucleotide sequence ID" value="NZ_JAVRIF010000007.1"/>
</dbReference>
<dbReference type="Proteomes" id="UP001266357">
    <property type="component" value="Unassembled WGS sequence"/>
</dbReference>
<sequence length="378" mass="41847">MIKPSNELPVILTEHIVDNGIKIAFATLNAGKSLNALSLPMIDLLLPQLKAWLADDAVAVIVFQGSGDKAFCAGGDVVSVYRDLITKHKNNARNTLNDDEISACLGVEFFTKEYQLDQLIHNASKPIVMLANGYVMGGGIGLVAGASHRIVTEKTVMAMPEITIGLYPDVGASWFLNQMPKGVGLFLGLTGMTFNGADAKRLKLADYVIDSEHIDVLVNALFQLELTMNEGDNHQRVSALLNSYSVQSKVQNVGLIDNEIRKIQKVTAYDNVVDIYHAIVNEKTSSAWFNKAQQKLSQGSPLSAHIIYQQLKNCQTLTLAQCFEKEFNLSIRCCQFSEFTEGVRALLVDKDKQPNWLYKNIETVDNQQVAWFFTSIEK</sequence>
<evidence type="ECO:0000256" key="2">
    <source>
        <dbReference type="ARBA" id="ARBA00011915"/>
    </source>
</evidence>
<keyword evidence="6" id="KW-1185">Reference proteome</keyword>
<protein>
    <recommendedName>
        <fullName evidence="2">3-hydroxyisobutyryl-CoA hydrolase</fullName>
        <ecNumber evidence="2">3.1.2.4</ecNumber>
    </recommendedName>
</protein>
<comment type="caution">
    <text evidence="5">The sequence shown here is derived from an EMBL/GenBank/DDBJ whole genome shotgun (WGS) entry which is preliminary data.</text>
</comment>
<dbReference type="Pfam" id="PF16113">
    <property type="entry name" value="ECH_2"/>
    <property type="match status" value="1"/>
</dbReference>
<evidence type="ECO:0000256" key="3">
    <source>
        <dbReference type="ARBA" id="ARBA00022801"/>
    </source>
</evidence>
<dbReference type="PANTHER" id="PTHR43176:SF3">
    <property type="entry name" value="3-HYDROXYISOBUTYRYL-COA HYDROLASE, MITOCHONDRIAL"/>
    <property type="match status" value="1"/>
</dbReference>
<evidence type="ECO:0000313" key="6">
    <source>
        <dbReference type="Proteomes" id="UP001266357"/>
    </source>
</evidence>
<reference evidence="5 6" key="1">
    <citation type="submission" date="2023-09" db="EMBL/GenBank/DDBJ databases">
        <authorList>
            <person name="Rey-Velasco X."/>
        </authorList>
    </citation>
    <scope>NUCLEOTIDE SEQUENCE [LARGE SCALE GENOMIC DNA]</scope>
    <source>
        <strain evidence="5 6">W431</strain>
    </source>
</reference>
<dbReference type="PANTHER" id="PTHR43176">
    <property type="entry name" value="3-HYDROXYISOBUTYRYL-COA HYDROLASE-RELATED"/>
    <property type="match status" value="1"/>
</dbReference>
<keyword evidence="3 5" id="KW-0378">Hydrolase</keyword>
<dbReference type="Gene3D" id="3.90.226.10">
    <property type="entry name" value="2-enoyl-CoA Hydratase, Chain A, domain 1"/>
    <property type="match status" value="1"/>
</dbReference>
<proteinExistence type="predicted"/>
<dbReference type="InterPro" id="IPR032259">
    <property type="entry name" value="HIBYL-CoA-H"/>
</dbReference>
<dbReference type="GO" id="GO:0016787">
    <property type="term" value="F:hydrolase activity"/>
    <property type="evidence" value="ECO:0007669"/>
    <property type="project" value="UniProtKB-KW"/>
</dbReference>
<gene>
    <name evidence="5" type="ORF">RM573_13365</name>
</gene>
<dbReference type="InterPro" id="IPR029045">
    <property type="entry name" value="ClpP/crotonase-like_dom_sf"/>
</dbReference>
<name>A0ABU3A3Z8_9GAMM</name>
<dbReference type="InterPro" id="IPR045004">
    <property type="entry name" value="ECH_dom"/>
</dbReference>
<dbReference type="EMBL" id="JAVRIF010000007">
    <property type="protein sequence ID" value="MDT0604593.1"/>
    <property type="molecule type" value="Genomic_DNA"/>
</dbReference>
<evidence type="ECO:0000313" key="5">
    <source>
        <dbReference type="EMBL" id="MDT0604593.1"/>
    </source>
</evidence>
<organism evidence="5 6">
    <name type="scientific">Thalassotalea castellviae</name>
    <dbReference type="NCBI Taxonomy" id="3075612"/>
    <lineage>
        <taxon>Bacteria</taxon>
        <taxon>Pseudomonadati</taxon>
        <taxon>Pseudomonadota</taxon>
        <taxon>Gammaproteobacteria</taxon>
        <taxon>Alteromonadales</taxon>
        <taxon>Colwelliaceae</taxon>
        <taxon>Thalassotalea</taxon>
    </lineage>
</organism>
<feature type="domain" description="Enoyl-CoA hydratase/isomerase" evidence="4">
    <location>
        <begin position="24"/>
        <end position="373"/>
    </location>
</feature>
<accession>A0ABU3A3Z8</accession>
<dbReference type="NCBIfam" id="NF004127">
    <property type="entry name" value="PRK05617.1"/>
    <property type="match status" value="1"/>
</dbReference>
<evidence type="ECO:0000259" key="4">
    <source>
        <dbReference type="Pfam" id="PF16113"/>
    </source>
</evidence>
<dbReference type="CDD" id="cd06558">
    <property type="entry name" value="crotonase-like"/>
    <property type="match status" value="1"/>
</dbReference>